<dbReference type="Gene3D" id="1.10.287.1770">
    <property type="match status" value="1"/>
</dbReference>
<evidence type="ECO:0000256" key="9">
    <source>
        <dbReference type="ARBA" id="ARBA00023004"/>
    </source>
</evidence>
<evidence type="ECO:0000313" key="16">
    <source>
        <dbReference type="EMBL" id="VAW50997.1"/>
    </source>
</evidence>
<reference evidence="16" key="1">
    <citation type="submission" date="2018-06" db="EMBL/GenBank/DDBJ databases">
        <authorList>
            <person name="Zhirakovskaya E."/>
        </authorList>
    </citation>
    <scope>NUCLEOTIDE SEQUENCE</scope>
</reference>
<feature type="domain" description="FeoB-type G" evidence="15">
    <location>
        <begin position="22"/>
        <end position="184"/>
    </location>
</feature>
<sequence length="793" mass="85952">MACCDDSNTPHSTNAGNAETDLLTLAIAGNPNCGKSALFNAFTGIRQKTGNWPGVTVDRKQGFFDLENHQVTIFDLPGIYSLDASSIDEEVTRDYLLSRDANLIINVVDAANLERNLYLTTQLLEMGVPIVLVLNMMDVARKRGIDIDIKKLSQELGCPVVPIVAISGEGMDNLKQEILAITSGERSGGFRLAHDEIVEQAIADLMPRLEKCSTASSDNLHWLALKLLESDNNAKEQCGASVLDTVTKWKAAIEERAGEDADIHIADSRFSHAHALAQSVIQEKGKAGKTITDKIDTVVLSPLFGIPVFLLVMYLMFMFTINIGGAFIDFFDGVAGAIFVDGLSEVLGSIGIPDFFRIVLANGLGGGIQVVATFIPIITALYLFLSAVEDSGYMARAAFVMDRFMRSIGLPGKAFVPLIVGFGCNVPGIMATRTLENERERKLTILMNPFMSCGARLPVYALFVAAFFPTNGQNLVFALYLIGIIVAVLTGFLMKRTILSGESSGFMMELPPYHMPTFKGITLRTWDRVRLFIRDAGQVIVVMVLVINVLSSIGTDGSISHDNTSSSVLSTISKAATPIFAPMGIKEDNWPAVLGIISGVLAKEVVVGTLDALYSQLARENSDFVDEEEPFDFWQAMGDAAATVPENLAAVTDMLGDPLQMNVGDIQSLEAAAEAQEVDNATFGVMTKRFDGQVGAFSYLLFVLLYFPCVAVIGAIRREAGTSWAAFVAAWTTSIAYITASSFYQIGTFSQHPLFSSLWLAGVVIVFIILIYGLRQWGLKETSSQTKNAEQSV</sequence>
<dbReference type="SUPFAM" id="SSF52540">
    <property type="entry name" value="P-loop containing nucleoside triphosphate hydrolases"/>
    <property type="match status" value="1"/>
</dbReference>
<dbReference type="PROSITE" id="PS51711">
    <property type="entry name" value="G_FEOB"/>
    <property type="match status" value="1"/>
</dbReference>
<dbReference type="InterPro" id="IPR003373">
    <property type="entry name" value="Fe2_transport_prot-B"/>
</dbReference>
<feature type="transmembrane region" description="Helical" evidence="14">
    <location>
        <begin position="443"/>
        <end position="468"/>
    </location>
</feature>
<evidence type="ECO:0000256" key="1">
    <source>
        <dbReference type="ARBA" id="ARBA00004429"/>
    </source>
</evidence>
<evidence type="ECO:0000256" key="8">
    <source>
        <dbReference type="ARBA" id="ARBA00022989"/>
    </source>
</evidence>
<dbReference type="GO" id="GO:0005886">
    <property type="term" value="C:plasma membrane"/>
    <property type="evidence" value="ECO:0007669"/>
    <property type="project" value="UniProtKB-SubCell"/>
</dbReference>
<feature type="transmembrane region" description="Helical" evidence="14">
    <location>
        <begin position="474"/>
        <end position="494"/>
    </location>
</feature>
<keyword evidence="2" id="KW-0813">Transport</keyword>
<gene>
    <name evidence="16" type="ORF">MNBD_GAMMA05-2351</name>
</gene>
<dbReference type="InterPro" id="IPR030389">
    <property type="entry name" value="G_FEOB_dom"/>
</dbReference>
<feature type="transmembrane region" description="Helical" evidence="14">
    <location>
        <begin position="368"/>
        <end position="388"/>
    </location>
</feature>
<evidence type="ECO:0000256" key="6">
    <source>
        <dbReference type="ARBA" id="ARBA00022692"/>
    </source>
</evidence>
<dbReference type="Pfam" id="PF02421">
    <property type="entry name" value="FeoB_N"/>
    <property type="match status" value="1"/>
</dbReference>
<dbReference type="Pfam" id="PF07670">
    <property type="entry name" value="Gate"/>
    <property type="match status" value="2"/>
</dbReference>
<feature type="transmembrane region" description="Helical" evidence="14">
    <location>
        <begin position="723"/>
        <end position="744"/>
    </location>
</feature>
<evidence type="ECO:0000256" key="5">
    <source>
        <dbReference type="ARBA" id="ARBA00022519"/>
    </source>
</evidence>
<dbReference type="InterPro" id="IPR005225">
    <property type="entry name" value="Small_GTP-bd"/>
</dbReference>
<dbReference type="NCBIfam" id="TIGR00437">
    <property type="entry name" value="feoB"/>
    <property type="match status" value="1"/>
</dbReference>
<keyword evidence="5" id="KW-0997">Cell inner membrane</keyword>
<evidence type="ECO:0000256" key="3">
    <source>
        <dbReference type="ARBA" id="ARBA00022475"/>
    </source>
</evidence>
<evidence type="ECO:0000256" key="7">
    <source>
        <dbReference type="ARBA" id="ARBA00022741"/>
    </source>
</evidence>
<keyword evidence="7" id="KW-0547">Nucleotide-binding</keyword>
<evidence type="ECO:0000256" key="2">
    <source>
        <dbReference type="ARBA" id="ARBA00022448"/>
    </source>
</evidence>
<feature type="transmembrane region" description="Helical" evidence="14">
    <location>
        <begin position="303"/>
        <end position="328"/>
    </location>
</feature>
<dbReference type="NCBIfam" id="NF007105">
    <property type="entry name" value="PRK09554.1"/>
    <property type="match status" value="1"/>
</dbReference>
<evidence type="ECO:0000256" key="12">
    <source>
        <dbReference type="ARBA" id="ARBA00023136"/>
    </source>
</evidence>
<evidence type="ECO:0000256" key="10">
    <source>
        <dbReference type="ARBA" id="ARBA00023065"/>
    </source>
</evidence>
<keyword evidence="9" id="KW-0408">Iron</keyword>
<keyword evidence="6 14" id="KW-0812">Transmembrane</keyword>
<keyword evidence="10" id="KW-0406">Ion transport</keyword>
<dbReference type="InterPro" id="IPR027417">
    <property type="entry name" value="P-loop_NTPase"/>
</dbReference>
<dbReference type="NCBIfam" id="TIGR00231">
    <property type="entry name" value="small_GTP"/>
    <property type="match status" value="1"/>
</dbReference>
<keyword evidence="8 14" id="KW-1133">Transmembrane helix</keyword>
<feature type="transmembrane region" description="Helical" evidence="14">
    <location>
        <begin position="408"/>
        <end position="431"/>
    </location>
</feature>
<dbReference type="GO" id="GO:0015093">
    <property type="term" value="F:ferrous iron transmembrane transporter activity"/>
    <property type="evidence" value="ECO:0007669"/>
    <property type="project" value="InterPro"/>
</dbReference>
<evidence type="ECO:0000259" key="15">
    <source>
        <dbReference type="PROSITE" id="PS51711"/>
    </source>
</evidence>
<dbReference type="CDD" id="cd01879">
    <property type="entry name" value="FeoB"/>
    <property type="match status" value="1"/>
</dbReference>
<accession>A0A3B0WK38</accession>
<dbReference type="InterPro" id="IPR041069">
    <property type="entry name" value="FeoB_Cyto"/>
</dbReference>
<evidence type="ECO:0000256" key="13">
    <source>
        <dbReference type="ARBA" id="ARBA00031200"/>
    </source>
</evidence>
<feature type="transmembrane region" description="Helical" evidence="14">
    <location>
        <begin position="756"/>
        <end position="774"/>
    </location>
</feature>
<keyword evidence="4" id="KW-0410">Iron transport</keyword>
<dbReference type="Pfam" id="PF07664">
    <property type="entry name" value="FeoB_C"/>
    <property type="match status" value="1"/>
</dbReference>
<dbReference type="GO" id="GO:0005525">
    <property type="term" value="F:GTP binding"/>
    <property type="evidence" value="ECO:0007669"/>
    <property type="project" value="UniProtKB-KW"/>
</dbReference>
<evidence type="ECO:0000256" key="11">
    <source>
        <dbReference type="ARBA" id="ARBA00023134"/>
    </source>
</evidence>
<dbReference type="PANTHER" id="PTHR43185:SF1">
    <property type="entry name" value="FE(2+) TRANSPORTER FEOB"/>
    <property type="match status" value="1"/>
</dbReference>
<organism evidence="16">
    <name type="scientific">hydrothermal vent metagenome</name>
    <dbReference type="NCBI Taxonomy" id="652676"/>
    <lineage>
        <taxon>unclassified sequences</taxon>
        <taxon>metagenomes</taxon>
        <taxon>ecological metagenomes</taxon>
    </lineage>
</organism>
<name>A0A3B0WK38_9ZZZZ</name>
<dbReference type="FunFam" id="3.40.50.300:FF:000426">
    <property type="entry name" value="Ferrous iron transport protein B"/>
    <property type="match status" value="1"/>
</dbReference>
<keyword evidence="12 14" id="KW-0472">Membrane</keyword>
<dbReference type="PANTHER" id="PTHR43185">
    <property type="entry name" value="FERROUS IRON TRANSPORT PROTEIN B"/>
    <property type="match status" value="1"/>
</dbReference>
<feature type="transmembrane region" description="Helical" evidence="14">
    <location>
        <begin position="696"/>
        <end position="716"/>
    </location>
</feature>
<evidence type="ECO:0000256" key="14">
    <source>
        <dbReference type="SAM" id="Phobius"/>
    </source>
</evidence>
<dbReference type="EMBL" id="UOFE01000011">
    <property type="protein sequence ID" value="VAW50997.1"/>
    <property type="molecule type" value="Genomic_DNA"/>
</dbReference>
<dbReference type="InterPro" id="IPR011640">
    <property type="entry name" value="Fe2_transport_prot_B_C"/>
</dbReference>
<dbReference type="InterPro" id="IPR050860">
    <property type="entry name" value="FeoB_GTPase"/>
</dbReference>
<keyword evidence="11" id="KW-0342">GTP-binding</keyword>
<dbReference type="Gene3D" id="3.40.50.300">
    <property type="entry name" value="P-loop containing nucleotide triphosphate hydrolases"/>
    <property type="match status" value="1"/>
</dbReference>
<dbReference type="InterPro" id="IPR011642">
    <property type="entry name" value="Gate_dom"/>
</dbReference>
<protein>
    <recommendedName>
        <fullName evidence="13">Ferrous iron transport protein B</fullName>
    </recommendedName>
</protein>
<proteinExistence type="predicted"/>
<comment type="subcellular location">
    <subcellularLocation>
        <location evidence="1">Cell inner membrane</location>
        <topology evidence="1">Multi-pass membrane protein</topology>
    </subcellularLocation>
</comment>
<dbReference type="AlphaFoldDB" id="A0A3B0WK38"/>
<evidence type="ECO:0000256" key="4">
    <source>
        <dbReference type="ARBA" id="ARBA00022496"/>
    </source>
</evidence>
<dbReference type="Pfam" id="PF17910">
    <property type="entry name" value="FeoB_Cyto"/>
    <property type="match status" value="1"/>
</dbReference>
<keyword evidence="3" id="KW-1003">Cell membrane</keyword>